<dbReference type="AlphaFoldDB" id="A0A0K0DVT3"/>
<feature type="domain" description="JmjC" evidence="3">
    <location>
        <begin position="348"/>
        <end position="489"/>
    </location>
</feature>
<feature type="region of interest" description="Disordered" evidence="1">
    <location>
        <begin position="1"/>
        <end position="36"/>
    </location>
</feature>
<dbReference type="WBParaSite" id="SSTP_0000134900.1">
    <property type="protein sequence ID" value="SSTP_0000134900.1"/>
    <property type="gene ID" value="SSTP_0000134900"/>
</dbReference>
<keyword evidence="2" id="KW-1133">Transmembrane helix</keyword>
<dbReference type="Pfam" id="PF21233">
    <property type="entry name" value="WHD_RIOX1"/>
    <property type="match status" value="1"/>
</dbReference>
<evidence type="ECO:0000313" key="5">
    <source>
        <dbReference type="WBParaSite" id="SSTP_0000134900.1"/>
    </source>
</evidence>
<feature type="transmembrane region" description="Helical" evidence="2">
    <location>
        <begin position="860"/>
        <end position="879"/>
    </location>
</feature>
<dbReference type="Proteomes" id="UP000035681">
    <property type="component" value="Unplaced"/>
</dbReference>
<dbReference type="Gene3D" id="2.60.120.650">
    <property type="entry name" value="Cupin"/>
    <property type="match status" value="1"/>
</dbReference>
<dbReference type="SUPFAM" id="SSF51197">
    <property type="entry name" value="Clavaminate synthase-like"/>
    <property type="match status" value="1"/>
</dbReference>
<dbReference type="STRING" id="6248.A0A0K0DVT3"/>
<dbReference type="Pfam" id="PF25085">
    <property type="entry name" value="DUF7802"/>
    <property type="match status" value="1"/>
</dbReference>
<feature type="transmembrane region" description="Helical" evidence="2">
    <location>
        <begin position="929"/>
        <end position="949"/>
    </location>
</feature>
<reference evidence="5" key="1">
    <citation type="submission" date="2015-08" db="UniProtKB">
        <authorList>
            <consortium name="WormBaseParasite"/>
        </authorList>
    </citation>
    <scope>IDENTIFICATION</scope>
</reference>
<evidence type="ECO:0000256" key="2">
    <source>
        <dbReference type="SAM" id="Phobius"/>
    </source>
</evidence>
<dbReference type="InterPro" id="IPR049043">
    <property type="entry name" value="WHD_RIOX1"/>
</dbReference>
<feature type="region of interest" description="Disordered" evidence="1">
    <location>
        <begin position="1106"/>
        <end position="1184"/>
    </location>
</feature>
<protein>
    <submittedName>
        <fullName evidence="5 6">JmjC domain-containing protein</fullName>
    </submittedName>
</protein>
<organism evidence="5">
    <name type="scientific">Strongyloides stercoralis</name>
    <name type="common">Threadworm</name>
    <dbReference type="NCBI Taxonomy" id="6248"/>
    <lineage>
        <taxon>Eukaryota</taxon>
        <taxon>Metazoa</taxon>
        <taxon>Ecdysozoa</taxon>
        <taxon>Nematoda</taxon>
        <taxon>Chromadorea</taxon>
        <taxon>Rhabditida</taxon>
        <taxon>Tylenchina</taxon>
        <taxon>Panagrolaimomorpha</taxon>
        <taxon>Strongyloidoidea</taxon>
        <taxon>Strongyloididae</taxon>
        <taxon>Strongyloides</taxon>
    </lineage>
</organism>
<dbReference type="WBParaSite" id="TCONS_00006084.p1">
    <property type="protein sequence ID" value="TCONS_00006084.p1"/>
    <property type="gene ID" value="XLOC_004264"/>
</dbReference>
<feature type="compositionally biased region" description="Polar residues" evidence="1">
    <location>
        <begin position="25"/>
        <end position="36"/>
    </location>
</feature>
<evidence type="ECO:0000313" key="6">
    <source>
        <dbReference type="WBParaSite" id="TCONS_00006084.p1"/>
    </source>
</evidence>
<feature type="transmembrane region" description="Helical" evidence="2">
    <location>
        <begin position="745"/>
        <end position="766"/>
    </location>
</feature>
<feature type="region of interest" description="Disordered" evidence="1">
    <location>
        <begin position="105"/>
        <end position="124"/>
    </location>
</feature>
<feature type="transmembrane region" description="Helical" evidence="2">
    <location>
        <begin position="786"/>
        <end position="806"/>
    </location>
</feature>
<feature type="compositionally biased region" description="Polar residues" evidence="1">
    <location>
        <begin position="1131"/>
        <end position="1146"/>
    </location>
</feature>
<evidence type="ECO:0000259" key="3">
    <source>
        <dbReference type="PROSITE" id="PS51184"/>
    </source>
</evidence>
<feature type="compositionally biased region" description="Low complexity" evidence="1">
    <location>
        <begin position="1208"/>
        <end position="1238"/>
    </location>
</feature>
<dbReference type="Pfam" id="PF08007">
    <property type="entry name" value="JmjC_2"/>
    <property type="match status" value="1"/>
</dbReference>
<dbReference type="InterPro" id="IPR003347">
    <property type="entry name" value="JmjC_dom"/>
</dbReference>
<feature type="transmembrane region" description="Helical" evidence="2">
    <location>
        <begin position="717"/>
        <end position="738"/>
    </location>
</feature>
<dbReference type="Gene3D" id="3.90.930.40">
    <property type="match status" value="1"/>
</dbReference>
<proteinExistence type="predicted"/>
<keyword evidence="2" id="KW-0812">Transmembrane</keyword>
<feature type="region of interest" description="Disordered" evidence="1">
    <location>
        <begin position="1204"/>
        <end position="1257"/>
    </location>
</feature>
<feature type="transmembrane region" description="Helical" evidence="2">
    <location>
        <begin position="818"/>
        <end position="840"/>
    </location>
</feature>
<feature type="transmembrane region" description="Helical" evidence="2">
    <location>
        <begin position="900"/>
        <end position="923"/>
    </location>
</feature>
<accession>A0A0K0DVT3</accession>
<feature type="transmembrane region" description="Helical" evidence="2">
    <location>
        <begin position="969"/>
        <end position="987"/>
    </location>
</feature>
<dbReference type="PROSITE" id="PS51184">
    <property type="entry name" value="JMJC"/>
    <property type="match status" value="1"/>
</dbReference>
<feature type="compositionally biased region" description="Basic residues" evidence="1">
    <location>
        <begin position="1246"/>
        <end position="1257"/>
    </location>
</feature>
<dbReference type="PANTHER" id="PTHR35982:SF1">
    <property type="entry name" value="SPIROCYCLASE, AVEC FAMILY"/>
    <property type="match status" value="1"/>
</dbReference>
<keyword evidence="4" id="KW-1185">Reference proteome</keyword>
<feature type="transmembrane region" description="Helical" evidence="2">
    <location>
        <begin position="1065"/>
        <end position="1083"/>
    </location>
</feature>
<name>A0A0K0DVT3_STRER</name>
<keyword evidence="2" id="KW-0472">Membrane</keyword>
<sequence length="1257" mass="144800">MKRRQPNKDSLFSEYGNKIKRKTNGSESSDFADNDNLTPIKKVVRKGKKVKERVFESDSSDSDIEISKNVSSLKKISNNGTQHYKNHKESDDDIIELRREDATYEEYESSCEDFEDEEDYEEDDDFNEVGFFDEAVEVNDSDIEEEHESEPSDFEDLADTEAADLIDLENNRSFIYDPPYAEEEEYEDGNESLDDKLGPGEVVLKNIKKLEKKLFSEIDVYQHTCDLSNVEPFNWKKLPFSTKEGSVENGKSLFQWLVDGIPLTDFLKDMYGRKCVNVKRNNIYYYGNFFSIDCFYKMIDRNNLEYGKNINIALYHNGERTTHNGKGRVSSKDIKNAFNSGKSIQCINPQSFSDNIWYICDLLQEYTNAFVGANNYITPPNSSGFSPHWDDIDAFLLQVEGRKYWTVWAPFDINSMFPLQSSGNFKEEDLDQNKIVFQGWLEQGDLLYIPRGFIHYAKTDAKRTSHHVTISLSRRNTFIDIYQKIAPIIIENIAGEFPYFRQSLPVNYFTHMGVADTMIEKDNGTGKTVKDTLTVLSTTFNTLFKDNLDCAADIMAKEYFIKALPPKLTKSEKKHSVIREKELEIEPFKIELSSSVRFIRQHTQRLLFDDDGGSYIIHRMKNSRTFDDTHEHTIGVPIDLCSLCELITRNYPKYSKCSFRINNKMDYLLNEYFFKYLPIDVEESTKKEITEKVVNVVRLADWACKAQDYRKLYDNHASFLLAEGIFTVLSILTLVHAIRHGGRYIYTWFGIFIFSISSELFRVSYGNEWDYVFHGQSLLTLFGMRIPLHVVFGVMPTFIYSSYIIAGRLKLPFPVETASAGLIYTLLYLPYSIIGTKLLWFQWHEWHPLASEKTSFYVPVVEYFIQSFSVISFFFILNFSRSIVLSNAFDWKLFVREFGVVLFAGSTAFGFTVSTFSHSIYYLHITYNISYFTIITLYFAILISIIYSFDRANNYGLAKIGNPFWFDEISATIIFVQFIFISLTLIGDPFNTVSEGLHQPIGSCKEIDLFKGIEYQKFLCPINMEVTYFDFHCLPGQNPPQQQDKNVPLEWYVICGTKYDNKNEFIFSVIAIIVVTTIILYQFGVRSGETEYDEILVNYKTSSKPIRQMERQPSVTTSNESSSIDERENTNSRQSRCTPSYESQYLSRKRLEQVDDDDVTPKKAPGSVSIEKSRSRSRGLSISAKKTLSDTIDSNTPKKITTKTLFHSQSSKSSKSTKSSNGLTPTITKSKSSNTTSPVGIGVRSLRSRKISSKSYN</sequence>
<evidence type="ECO:0000256" key="1">
    <source>
        <dbReference type="SAM" id="MobiDB-lite"/>
    </source>
</evidence>
<evidence type="ECO:0000313" key="4">
    <source>
        <dbReference type="Proteomes" id="UP000035681"/>
    </source>
</evidence>
<dbReference type="PANTHER" id="PTHR35982">
    <property type="entry name" value="AGAP005361-PA"/>
    <property type="match status" value="1"/>
</dbReference>
<dbReference type="InterPro" id="IPR056704">
    <property type="entry name" value="DUF7802"/>
</dbReference>
<feature type="compositionally biased region" description="Polar residues" evidence="1">
    <location>
        <begin position="1106"/>
        <end position="1122"/>
    </location>
</feature>